<sequence length="336" mass="38201">MNLLAEKEGVRSRPRFNATSRAICIPISIAVPEALFSWDSVLDGFPKEKLDAKGNFHLPDVIPREAVLIHGGSGSTLLVLVQRGMVVDGSHGKNTILFWLPSEGVFCRKYAEGDRRDEISNVFMEEGLNNMGFPENFLFKSEKCPSWSERVGIALDIARGILYLHEECETQIIHCDIKPQNILMDKAFCAKIADFGLAKLLMPDQTRTSTQIRGTRGYTALEWHKSLPVTIKADVYRYGIMLLEIICYRKRLDTNLQEDEIILSDWVYQCFEEGELGKLVDDEEVDAKRFERMVRVALWCIQDDPVLRPQIKKVVLMLEETIEIPVPPGPNFLNSI</sequence>
<keyword evidence="1" id="KW-0732">Signal</keyword>
<dbReference type="GO" id="GO:0004672">
    <property type="term" value="F:protein kinase activity"/>
    <property type="evidence" value="ECO:0007669"/>
    <property type="project" value="InterPro"/>
</dbReference>
<accession>A0A7J7NIH2</accession>
<feature type="domain" description="Protein kinase" evidence="2">
    <location>
        <begin position="1"/>
        <end position="322"/>
    </location>
</feature>
<dbReference type="SMART" id="SM00220">
    <property type="entry name" value="S_TKc"/>
    <property type="match status" value="1"/>
</dbReference>
<keyword evidence="4" id="KW-1185">Reference proteome</keyword>
<dbReference type="Gene3D" id="1.10.510.10">
    <property type="entry name" value="Transferase(Phosphotransferase) domain 1"/>
    <property type="match status" value="1"/>
</dbReference>
<dbReference type="InterPro" id="IPR000719">
    <property type="entry name" value="Prot_kinase_dom"/>
</dbReference>
<protein>
    <recommendedName>
        <fullName evidence="2">Protein kinase domain-containing protein</fullName>
    </recommendedName>
</protein>
<comment type="caution">
    <text evidence="3">The sequence shown here is derived from an EMBL/GenBank/DDBJ whole genome shotgun (WGS) entry which is preliminary data.</text>
</comment>
<dbReference type="Proteomes" id="UP000541444">
    <property type="component" value="Unassembled WGS sequence"/>
</dbReference>
<reference evidence="3 4" key="1">
    <citation type="journal article" date="2020" name="IScience">
        <title>Genome Sequencing of the Endangered Kingdonia uniflora (Circaeasteraceae, Ranunculales) Reveals Potential Mechanisms of Evolutionary Specialization.</title>
        <authorList>
            <person name="Sun Y."/>
            <person name="Deng T."/>
            <person name="Zhang A."/>
            <person name="Moore M.J."/>
            <person name="Landis J.B."/>
            <person name="Lin N."/>
            <person name="Zhang H."/>
            <person name="Zhang X."/>
            <person name="Huang J."/>
            <person name="Zhang X."/>
            <person name="Sun H."/>
            <person name="Wang H."/>
        </authorList>
    </citation>
    <scope>NUCLEOTIDE SEQUENCE [LARGE SCALE GENOMIC DNA]</scope>
    <source>
        <strain evidence="3">TB1705</strain>
        <tissue evidence="3">Leaf</tissue>
    </source>
</reference>
<evidence type="ECO:0000313" key="4">
    <source>
        <dbReference type="Proteomes" id="UP000541444"/>
    </source>
</evidence>
<dbReference type="PANTHER" id="PTHR47976:SF7">
    <property type="entry name" value="RECEPTOR-LIKE SERINE_THREONINE-PROTEIN KINASE"/>
    <property type="match status" value="1"/>
</dbReference>
<dbReference type="Pfam" id="PF00069">
    <property type="entry name" value="Pkinase"/>
    <property type="match status" value="1"/>
</dbReference>
<dbReference type="PROSITE" id="PS50011">
    <property type="entry name" value="PROTEIN_KINASE_DOM"/>
    <property type="match status" value="1"/>
</dbReference>
<dbReference type="InterPro" id="IPR051343">
    <property type="entry name" value="G-type_lectin_kinases/EP1-like"/>
</dbReference>
<dbReference type="GO" id="GO:0005524">
    <property type="term" value="F:ATP binding"/>
    <property type="evidence" value="ECO:0007669"/>
    <property type="project" value="InterPro"/>
</dbReference>
<dbReference type="OrthoDB" id="5857966at2759"/>
<evidence type="ECO:0000259" key="2">
    <source>
        <dbReference type="PROSITE" id="PS50011"/>
    </source>
</evidence>
<dbReference type="EMBL" id="JACGCM010000767">
    <property type="protein sequence ID" value="KAF6166966.1"/>
    <property type="molecule type" value="Genomic_DNA"/>
</dbReference>
<dbReference type="FunFam" id="1.10.510.10:FF:000237">
    <property type="entry name" value="G-type lectin S-receptor-like serine/threonine-protein kinase"/>
    <property type="match status" value="1"/>
</dbReference>
<dbReference type="SUPFAM" id="SSF56112">
    <property type="entry name" value="Protein kinase-like (PK-like)"/>
    <property type="match status" value="1"/>
</dbReference>
<gene>
    <name evidence="3" type="ORF">GIB67_030659</name>
</gene>
<name>A0A7J7NIH2_9MAGN</name>
<proteinExistence type="predicted"/>
<evidence type="ECO:0000313" key="3">
    <source>
        <dbReference type="EMBL" id="KAF6166966.1"/>
    </source>
</evidence>
<dbReference type="InterPro" id="IPR008271">
    <property type="entry name" value="Ser/Thr_kinase_AS"/>
</dbReference>
<evidence type="ECO:0000256" key="1">
    <source>
        <dbReference type="ARBA" id="ARBA00022729"/>
    </source>
</evidence>
<dbReference type="PANTHER" id="PTHR47976">
    <property type="entry name" value="G-TYPE LECTIN S-RECEPTOR-LIKE SERINE/THREONINE-PROTEIN KINASE SD2-5"/>
    <property type="match status" value="1"/>
</dbReference>
<dbReference type="PROSITE" id="PS00108">
    <property type="entry name" value="PROTEIN_KINASE_ST"/>
    <property type="match status" value="1"/>
</dbReference>
<organism evidence="3 4">
    <name type="scientific">Kingdonia uniflora</name>
    <dbReference type="NCBI Taxonomy" id="39325"/>
    <lineage>
        <taxon>Eukaryota</taxon>
        <taxon>Viridiplantae</taxon>
        <taxon>Streptophyta</taxon>
        <taxon>Embryophyta</taxon>
        <taxon>Tracheophyta</taxon>
        <taxon>Spermatophyta</taxon>
        <taxon>Magnoliopsida</taxon>
        <taxon>Ranunculales</taxon>
        <taxon>Circaeasteraceae</taxon>
        <taxon>Kingdonia</taxon>
    </lineage>
</organism>
<dbReference type="InterPro" id="IPR011009">
    <property type="entry name" value="Kinase-like_dom_sf"/>
</dbReference>
<dbReference type="AlphaFoldDB" id="A0A7J7NIH2"/>